<dbReference type="PROSITE" id="PS50097">
    <property type="entry name" value="BTB"/>
    <property type="match status" value="1"/>
</dbReference>
<dbReference type="GO" id="GO:0030544">
    <property type="term" value="F:Hsp70 protein binding"/>
    <property type="evidence" value="ECO:0007669"/>
    <property type="project" value="TreeGrafter"/>
</dbReference>
<evidence type="ECO:0000259" key="1">
    <source>
        <dbReference type="PROSITE" id="PS50097"/>
    </source>
</evidence>
<organism evidence="2 3">
    <name type="scientific">Cetraspora pellucida</name>
    <dbReference type="NCBI Taxonomy" id="1433469"/>
    <lineage>
        <taxon>Eukaryota</taxon>
        <taxon>Fungi</taxon>
        <taxon>Fungi incertae sedis</taxon>
        <taxon>Mucoromycota</taxon>
        <taxon>Glomeromycotina</taxon>
        <taxon>Glomeromycetes</taxon>
        <taxon>Diversisporales</taxon>
        <taxon>Gigasporaceae</taxon>
        <taxon>Cetraspora</taxon>
    </lineage>
</organism>
<dbReference type="SMART" id="SM00225">
    <property type="entry name" value="BTB"/>
    <property type="match status" value="1"/>
</dbReference>
<protein>
    <submittedName>
        <fullName evidence="2">17836_t:CDS:1</fullName>
    </submittedName>
</protein>
<dbReference type="PANTHER" id="PTHR15600:SF42">
    <property type="entry name" value="SACSIN"/>
    <property type="match status" value="1"/>
</dbReference>
<dbReference type="Pfam" id="PF25794">
    <property type="entry name" value="SACS"/>
    <property type="match status" value="3"/>
</dbReference>
<dbReference type="InterPro" id="IPR000210">
    <property type="entry name" value="BTB/POZ_dom"/>
</dbReference>
<dbReference type="CDD" id="cd18186">
    <property type="entry name" value="BTB_POZ_ZBTB_KLHL-like"/>
    <property type="match status" value="1"/>
</dbReference>
<dbReference type="InterPro" id="IPR011333">
    <property type="entry name" value="SKP1/BTB/POZ_sf"/>
</dbReference>
<dbReference type="EMBL" id="CAJVQA010001544">
    <property type="protein sequence ID" value="CAG8518346.1"/>
    <property type="molecule type" value="Genomic_DNA"/>
</dbReference>
<reference evidence="2" key="1">
    <citation type="submission" date="2021-06" db="EMBL/GenBank/DDBJ databases">
        <authorList>
            <person name="Kallberg Y."/>
            <person name="Tangrot J."/>
            <person name="Rosling A."/>
        </authorList>
    </citation>
    <scope>NUCLEOTIDE SEQUENCE</scope>
    <source>
        <strain evidence="2">FL966</strain>
    </source>
</reference>
<accession>A0A9N9F978</accession>
<dbReference type="InterPro" id="IPR036890">
    <property type="entry name" value="HATPase_C_sf"/>
</dbReference>
<feature type="domain" description="BTB" evidence="1">
    <location>
        <begin position="2664"/>
        <end position="2738"/>
    </location>
</feature>
<proteinExistence type="predicted"/>
<dbReference type="OrthoDB" id="1262810at2759"/>
<evidence type="ECO:0000313" key="3">
    <source>
        <dbReference type="Proteomes" id="UP000789759"/>
    </source>
</evidence>
<dbReference type="InterPro" id="IPR058210">
    <property type="entry name" value="SACS/Nov_dom"/>
</dbReference>
<dbReference type="PANTHER" id="PTHR15600">
    <property type="entry name" value="SACSIN"/>
    <property type="match status" value="1"/>
</dbReference>
<dbReference type="Proteomes" id="UP000789759">
    <property type="component" value="Unassembled WGS sequence"/>
</dbReference>
<evidence type="ECO:0000313" key="2">
    <source>
        <dbReference type="EMBL" id="CAG8518346.1"/>
    </source>
</evidence>
<dbReference type="InterPro" id="IPR052972">
    <property type="entry name" value="Sacsin_chaperone_reg"/>
</dbReference>
<feature type="non-terminal residue" evidence="2">
    <location>
        <position position="2823"/>
    </location>
</feature>
<gene>
    <name evidence="2" type="ORF">CPELLU_LOCUS3259</name>
</gene>
<dbReference type="Gene3D" id="3.30.710.10">
    <property type="entry name" value="Potassium Channel Kv1.1, Chain A"/>
    <property type="match status" value="1"/>
</dbReference>
<dbReference type="Pfam" id="PF00651">
    <property type="entry name" value="BTB"/>
    <property type="match status" value="1"/>
</dbReference>
<keyword evidence="3" id="KW-1185">Reference proteome</keyword>
<dbReference type="SUPFAM" id="SSF55874">
    <property type="entry name" value="ATPase domain of HSP90 chaperone/DNA topoisomerase II/histidine kinase"/>
    <property type="match status" value="2"/>
</dbReference>
<sequence>ETMTIKSEMDTRRIKSGLSARSEKFKYFITLMKGKTFKPGEPYTHRLNKILDEYPDGSQILREILQNSDDSKSRSQPILNGYNKGDLKLDRYQGPALLSRNDAIFEERDFDSLLRLANSEKRDQFDKIGAMGVGFNSIYHITDSPSFITGDQYVILDPHCWYFDGGVRYDFIDDNIAVDCPDQLTPFINPFAIPCNKKFNGTLFRYPLRTIQDAKDSEISKNEYNPTKILKMFDKFYENESINCLLFLKSVESIKFFELKENESVPKLLYSIEIVNAKQIRKKRCLIAEKIVSLMKELGEKKLSADTTLDSVFTVTFRQQKGDETPRESHWIIFCCLGDLNAAAAYFHETFKRKIIDYKLIPNVGIAVQLNNPEAIGRLFCFLPLPILMPFRISVHGHFAVSTNRRSLWSATDGEDLAEGTLAKLKVSWNQYLFNVILPQAWAKFLVHLPNEAPDINAEEFYSFWPIIKESGSGGFVNNQAKNLLLNTIENFSISDKVFRGPSKSCSLGNMSGILPSCQKVFTFRETKFHLFSIENGFLPDESVHSDISKIIENIGFPIINIDPKVYDELKKSRHKDSLNICSPHAVRMYLLQNKSKWENKEREDIISLFEYVLSDKNYAELDGLTMIPLSDETFGTISYVKKVYFGIKSKSEDFIAYIGPDNNNSIDDNDERKVFVNSLNKLVDKNIPLKLWNLLYEGAQGGWDLNIKILVPSIVSNMITKELNGYSVGSNEIPLDDSCNWIYKVWANIKERDYDLTEFEDIHLLPTNSDTLRKLKTNQKCFWNSVNNKLDNDVQPLIERFGIVFVDKQFEKLVTFDRSKMSKYVVGLDNLTEVLTCLSVITTFPKNVQIKLQFQEAEIIANYLRCLSPDKPINDVVKYLPIFSEIGKEELIALEPSKKNWYLLPSEDEKNYGHIIAPDAEGFIDATTHNKRFLLENIIKVKRLSQQEYWTKFVIPYLGNQKLETIEIVIIRLFERLQLLLSENPRLKFVLENIEFIPATTILNAQKKEIQKTDIKLKKPIDLFDPDNYSVSELFFDDEYLFPAKNFSEKFRDNFLISLKTLGMKPYLSSPDIIQRINMFANRKEKEINIVHQKSLKLVKYIDRHYNKLFGNNQRSRTPNTNELMLLLLQTREWVPTVDSTGKKKFSRVNDCRSIVHKNLVGLVMPIIEYTFENKSFIKDMKWDSRPPVNAVIRQLDACSSMETINENTFKICEEIYKYMNGEMNNYLSKFKERLKDKKWIFCDGKFYSSHRVVMELDKNLDSKTSIIVELPYSFKPYKELFKEMGVRQKIDIPDLMNIIKEFHSIDTNSNTTKTLSNEELHKVVSVIELIVNRINEQKTNEQSDSCESLQDLLVPSTDCQLVNLYDIYYDDMKARLDDNEKNELKIVHSLISYSVAKTLGMKMLAGKFIDSGANNDYGEIYEQNEQLAVRIRNIIGDYSLGSIFPEFLQNADDAGARKIFFVIDDRDNRKANRWPFNLLNKSSDKQNSLLSDEMNQWQGPALWIYNDSEFTQHDFESLKKLGMGGKRNDRTKIGRFGIEKFLPKTGNPPRSPRGTKINFIEKNFRKRFEDQAAPYLAIFDCEFEKKFKGTLFRLPLRITPSELSNQIIKTKDLKTQIFENIQANREMIFLRNIEQCSLFQMNIIGNIELIWETKIQNMNDEIRKLRISHSWEARLYQLEMEMYCRQSRFYKNGKCSEIWLICSGGSDLVDKSRFREISREINLSARGSVAALLSMGDGKSLEELKAEKGKVYSYLSLPMHTSLGIHINGTFCLSSDRKSVLQADADCLSSDRKSVRQADTGLLTAETKEGEWNRYILLDVLPPLHSKLLDHVANHLMAPFNNEMLSRLWPITFSTTDIYREYGLNVLRGLCIKRYKVFWTEANGGALTSLDKAYFVNSNDSTIADIFITHGMEIVKLSQDQMSHLNQMFKKMQYSSINSITPKLVCNWLRYNPSILDSAREKSHEIAFRLLNFIIQTKDYSQLFGLRLLPLCDKSLGTFGSQTYYVAGQEIRKLFPKAQSQFVADPPLDMQWIFRDVNFRAVLKIKDLASDINAIIDLLKYVLPRDKEIEWDPNGVQYPNINWIYEILRLLSNFTDQNTMSPFEFKRLARYPILSTCRPHYKLVLPNLSSPLLIYNSFHQMVPILAKFGVRFTSMKLPDLCNPYIKGCIQQPTTQNMIKALERAIGIPPVPLKQLFSDKLDQDEFERFRTFIKTEIINIQKGILPPQDITFFSIKEETNIFLVESDSDFNALFKLGAKYISPLEYVKEHLNPQTVKLDQQYVDFLKTVLSLEKGEIENYLSPLKIIPNYHLTELVRANTLYDMNESLFRRIFWNTDNLLHPSLQVNSKCLNVLKRMGLRYQVNSVTFLECVHEIDSRIKRFQSQQLNDQINLVKSDARFLMEYFYEHLTTLYFTDEQWLELISIKFVPVDTDLESPLKETTAGITEFESINSMCYQEYKLLCWTQCPLFSKSIDPPNAFKNRFPSLCHPTINMILDNLHYVALDISQAEKDSWKSPEGVQLILDILKKTYKTLEHWVKTQIYCTNTQDRNNVNWTNSQIFNSKIISRLQTDAKIFLNGYDPFIPEDWVAGQNLVFGAQEDVRTGLHKVHENLEGFKLLLKVAGAREVKNIKFNVKTQDYSQANKLLGRLLESFEKHDTTMHHDVEFQIHHENGIEKIKANRYVLSAASEHFERLFCGSMMEAAEDQRVTVDIQDIDPSAFRVLIRWLYGQKLEEAISAVFKDSKCSDVFLVDLLKASDHYQIDPLKGQVEVKIIQGSFVNIDNAVEINEWAKLLRTTQLNNYCEQYIRENKSLVIEKKIDS</sequence>
<comment type="caution">
    <text evidence="2">The sequence shown here is derived from an EMBL/GenBank/DDBJ whole genome shotgun (WGS) entry which is preliminary data.</text>
</comment>
<dbReference type="SUPFAM" id="SSF54695">
    <property type="entry name" value="POZ domain"/>
    <property type="match status" value="1"/>
</dbReference>
<name>A0A9N9F978_9GLOM</name>